<proteinExistence type="predicted"/>
<evidence type="ECO:0000313" key="2">
    <source>
        <dbReference type="Proteomes" id="UP001456344"/>
    </source>
</evidence>
<gene>
    <name evidence="1" type="ORF">LCL61_11070</name>
</gene>
<accession>A0ACD5B9R9</accession>
<organism evidence="1 2">
    <name type="scientific">Amycolatopsis coloradensis</name>
    <dbReference type="NCBI Taxonomy" id="76021"/>
    <lineage>
        <taxon>Bacteria</taxon>
        <taxon>Bacillati</taxon>
        <taxon>Actinomycetota</taxon>
        <taxon>Actinomycetes</taxon>
        <taxon>Pseudonocardiales</taxon>
        <taxon>Pseudonocardiaceae</taxon>
        <taxon>Amycolatopsis</taxon>
    </lineage>
</organism>
<name>A0ACD5B9R9_9PSEU</name>
<dbReference type="Proteomes" id="UP001456344">
    <property type="component" value="Chromosome"/>
</dbReference>
<dbReference type="EMBL" id="CP150484">
    <property type="protein sequence ID" value="WYW16091.1"/>
    <property type="molecule type" value="Genomic_DNA"/>
</dbReference>
<reference evidence="1" key="1">
    <citation type="submission" date="2023-10" db="EMBL/GenBank/DDBJ databases">
        <title>Whole genome sequencing of actinobacterial strain Amycolatopsis sp. (BCA-696) identifies the underlying plant growth-promoting genes.</title>
        <authorList>
            <person name="Gandham P."/>
            <person name="Vadla N."/>
            <person name="Saji A."/>
            <person name="Srinivas V."/>
            <person name="Ruperao P."/>
            <person name="Selvanayagam S."/>
            <person name="Saxena R.K."/>
            <person name="Rathore A."/>
            <person name="Gopalakrishnan S."/>
            <person name="Thakur V."/>
        </authorList>
    </citation>
    <scope>NUCLEOTIDE SEQUENCE</scope>
    <source>
        <strain evidence="1">BCA-696</strain>
    </source>
</reference>
<evidence type="ECO:0000313" key="1">
    <source>
        <dbReference type="EMBL" id="WYW16091.1"/>
    </source>
</evidence>
<protein>
    <submittedName>
        <fullName evidence="1">Uncharacterized protein</fullName>
    </submittedName>
</protein>
<keyword evidence="2" id="KW-1185">Reference proteome</keyword>
<sequence length="103" mass="11313">MPQVKVLVDELYAALSEDGLGAYEAMIEAEYAGPHEHVEHHPCGDGVLSLMAEPTRDPKRMRLTHLVYGGCTTHQVRQDLIGRGLGSLGITWVYPPEADLSED</sequence>